<sequence>MILNAGLELLSAAVGVGFPVYKTFLLLELPTKTKRFIPVPFQSKDLEQEKYEKEKRQLLIYWSVYGCITAIERSFSSVLRWIPFLTPIKIVLWIWLLHPKTLGAEYIYEEYLKPFLTQYKTPIHKFLGAVGSKLSDDSLITKGWNIIRAFLSKLPAAEEVTDKSSDSKKD</sequence>
<dbReference type="OMA" id="RLMAYWC"/>
<dbReference type="EMBL" id="KE651167">
    <property type="protein sequence ID" value="EEB07942.1"/>
    <property type="molecule type" value="Genomic_DNA"/>
</dbReference>
<comment type="subcellular location">
    <subcellularLocation>
        <location evidence="1 6">Membrane</location>
        <topology evidence="1 6">Multi-pass membrane protein</topology>
    </subcellularLocation>
</comment>
<dbReference type="InterPro" id="IPR004345">
    <property type="entry name" value="TB2_DP1_HVA22"/>
</dbReference>
<dbReference type="RefSeq" id="XP_002174235.1">
    <property type="nucleotide sequence ID" value="XM_002174199.2"/>
</dbReference>
<evidence type="ECO:0000313" key="7">
    <source>
        <dbReference type="EMBL" id="EEB07942.1"/>
    </source>
</evidence>
<dbReference type="JaponicusDB" id="SJAG_05289">
    <property type="gene designation" value="hva22"/>
</dbReference>
<reference evidence="7 9" key="1">
    <citation type="journal article" date="2011" name="Science">
        <title>Comparative functional genomics of the fission yeasts.</title>
        <authorList>
            <person name="Rhind N."/>
            <person name="Chen Z."/>
            <person name="Yassour M."/>
            <person name="Thompson D.A."/>
            <person name="Haas B.J."/>
            <person name="Habib N."/>
            <person name="Wapinski I."/>
            <person name="Roy S."/>
            <person name="Lin M.F."/>
            <person name="Heiman D.I."/>
            <person name="Young S.K."/>
            <person name="Furuya K."/>
            <person name="Guo Y."/>
            <person name="Pidoux A."/>
            <person name="Chen H.M."/>
            <person name="Robbertse B."/>
            <person name="Goldberg J.M."/>
            <person name="Aoki K."/>
            <person name="Bayne E.H."/>
            <person name="Berlin A.M."/>
            <person name="Desjardins C.A."/>
            <person name="Dobbs E."/>
            <person name="Dukaj L."/>
            <person name="Fan L."/>
            <person name="FitzGerald M.G."/>
            <person name="French C."/>
            <person name="Gujja S."/>
            <person name="Hansen K."/>
            <person name="Keifenheim D."/>
            <person name="Levin J.Z."/>
            <person name="Mosher R.A."/>
            <person name="Mueller C.A."/>
            <person name="Pfiffner J."/>
            <person name="Priest M."/>
            <person name="Russ C."/>
            <person name="Smialowska A."/>
            <person name="Swoboda P."/>
            <person name="Sykes S.M."/>
            <person name="Vaughn M."/>
            <person name="Vengrova S."/>
            <person name="Yoder R."/>
            <person name="Zeng Q."/>
            <person name="Allshire R."/>
            <person name="Baulcombe D."/>
            <person name="Birren B.W."/>
            <person name="Brown W."/>
            <person name="Ekwall K."/>
            <person name="Kellis M."/>
            <person name="Leatherwood J."/>
            <person name="Levin H."/>
            <person name="Margalit H."/>
            <person name="Martienssen R."/>
            <person name="Nieduszynski C.A."/>
            <person name="Spatafora J.W."/>
            <person name="Friedman N."/>
            <person name="Dalgaard J.Z."/>
            <person name="Baumann P."/>
            <person name="Niki H."/>
            <person name="Regev A."/>
            <person name="Nusbaum C."/>
        </authorList>
    </citation>
    <scope>NUCLEOTIDE SEQUENCE [LARGE SCALE GENOMIC DNA]</scope>
    <source>
        <strain evidence="9">yFS275 / FY16936</strain>
    </source>
</reference>
<dbReference type="AlphaFoldDB" id="B6K385"/>
<evidence type="ECO:0000313" key="8">
    <source>
        <dbReference type="JaponicusDB" id="SJAG_05289"/>
    </source>
</evidence>
<dbReference type="VEuPathDB" id="FungiDB:SJAG_05289"/>
<evidence type="ECO:0000256" key="5">
    <source>
        <dbReference type="ARBA" id="ARBA00023136"/>
    </source>
</evidence>
<organism evidence="7 9">
    <name type="scientific">Schizosaccharomyces japonicus (strain yFS275 / FY16936)</name>
    <name type="common">Fission yeast</name>
    <dbReference type="NCBI Taxonomy" id="402676"/>
    <lineage>
        <taxon>Eukaryota</taxon>
        <taxon>Fungi</taxon>
        <taxon>Dikarya</taxon>
        <taxon>Ascomycota</taxon>
        <taxon>Taphrinomycotina</taxon>
        <taxon>Schizosaccharomycetes</taxon>
        <taxon>Schizosaccharomycetales</taxon>
        <taxon>Schizosaccharomycetaceae</taxon>
        <taxon>Schizosaccharomyces</taxon>
    </lineage>
</organism>
<accession>B6K385</accession>
<keyword evidence="5" id="KW-0472">Membrane</keyword>
<evidence type="ECO:0000256" key="2">
    <source>
        <dbReference type="ARBA" id="ARBA00008573"/>
    </source>
</evidence>
<dbReference type="PANTHER" id="PTHR12300:SF161">
    <property type="entry name" value="RECEPTOR EXPRESSION-ENHANCING PROTEIN"/>
    <property type="match status" value="1"/>
</dbReference>
<dbReference type="HOGENOM" id="CLU_110823_0_0_1"/>
<dbReference type="GeneID" id="7048983"/>
<keyword evidence="4" id="KW-1133">Transmembrane helix</keyword>
<keyword evidence="3" id="KW-0812">Transmembrane</keyword>
<proteinExistence type="inferred from homology"/>
<dbReference type="STRING" id="402676.B6K385"/>
<evidence type="ECO:0000256" key="6">
    <source>
        <dbReference type="RuleBase" id="RU362006"/>
    </source>
</evidence>
<evidence type="ECO:0000256" key="4">
    <source>
        <dbReference type="ARBA" id="ARBA00022989"/>
    </source>
</evidence>
<evidence type="ECO:0000313" key="9">
    <source>
        <dbReference type="Proteomes" id="UP000001744"/>
    </source>
</evidence>
<keyword evidence="9" id="KW-1185">Reference proteome</keyword>
<protein>
    <recommendedName>
        <fullName evidence="6">Protein YOP1</fullName>
    </recommendedName>
</protein>
<dbReference type="Proteomes" id="UP000001744">
    <property type="component" value="Unassembled WGS sequence"/>
</dbReference>
<evidence type="ECO:0000256" key="1">
    <source>
        <dbReference type="ARBA" id="ARBA00004141"/>
    </source>
</evidence>
<name>B6K385_SCHJY</name>
<evidence type="ECO:0000256" key="3">
    <source>
        <dbReference type="ARBA" id="ARBA00022692"/>
    </source>
</evidence>
<dbReference type="eggNOG" id="KOG1726">
    <property type="taxonomic scope" value="Eukaryota"/>
</dbReference>
<comment type="similarity">
    <text evidence="2 6">Belongs to the DP1 family.</text>
</comment>
<gene>
    <name evidence="8" type="primary">hva22</name>
    <name evidence="7" type="ORF">SJAG_05289</name>
</gene>
<dbReference type="OrthoDB" id="434647at2759"/>
<dbReference type="PANTHER" id="PTHR12300">
    <property type="entry name" value="HVA22-LIKE PROTEINS"/>
    <property type="match status" value="1"/>
</dbReference>
<dbReference type="Pfam" id="PF03134">
    <property type="entry name" value="TB2_DP1_HVA22"/>
    <property type="match status" value="1"/>
</dbReference>
<dbReference type="GO" id="GO:0016020">
    <property type="term" value="C:membrane"/>
    <property type="evidence" value="ECO:0007669"/>
    <property type="project" value="UniProtKB-SubCell"/>
</dbReference>